<dbReference type="InterPro" id="IPR039261">
    <property type="entry name" value="FNR_nucleotide-bd"/>
</dbReference>
<dbReference type="RefSeq" id="WP_160953374.1">
    <property type="nucleotide sequence ID" value="NZ_WWEQ01000030.1"/>
</dbReference>
<dbReference type="PROSITE" id="PS51384">
    <property type="entry name" value="FAD_FR"/>
    <property type="match status" value="1"/>
</dbReference>
<dbReference type="SUPFAM" id="SSF63380">
    <property type="entry name" value="Riboflavin synthase domain-like"/>
    <property type="match status" value="1"/>
</dbReference>
<dbReference type="AlphaFoldDB" id="A0A6N9H774"/>
<dbReference type="PANTHER" id="PTHR47354">
    <property type="entry name" value="NADH OXIDOREDUCTASE HCR"/>
    <property type="match status" value="1"/>
</dbReference>
<dbReference type="GO" id="GO:0030170">
    <property type="term" value="F:pyridoxal phosphate binding"/>
    <property type="evidence" value="ECO:0007669"/>
    <property type="project" value="InterPro"/>
</dbReference>
<dbReference type="InterPro" id="IPR017927">
    <property type="entry name" value="FAD-bd_FR_type"/>
</dbReference>
<dbReference type="Gene3D" id="3.10.20.30">
    <property type="match status" value="1"/>
</dbReference>
<dbReference type="InterPro" id="IPR036010">
    <property type="entry name" value="2Fe-2S_ferredoxin-like_sf"/>
</dbReference>
<dbReference type="InterPro" id="IPR005302">
    <property type="entry name" value="MoCF_Sase_C"/>
</dbReference>
<organism evidence="5 6">
    <name type="scientific">Brevibacterium rongguiense</name>
    <dbReference type="NCBI Taxonomy" id="2695267"/>
    <lineage>
        <taxon>Bacteria</taxon>
        <taxon>Bacillati</taxon>
        <taxon>Actinomycetota</taxon>
        <taxon>Actinomycetes</taxon>
        <taxon>Micrococcales</taxon>
        <taxon>Brevibacteriaceae</taxon>
        <taxon>Brevibacterium</taxon>
    </lineage>
</organism>
<proteinExistence type="predicted"/>
<dbReference type="SUPFAM" id="SSF50800">
    <property type="entry name" value="PK beta-barrel domain-like"/>
    <property type="match status" value="1"/>
</dbReference>
<dbReference type="GO" id="GO:0016491">
    <property type="term" value="F:oxidoreductase activity"/>
    <property type="evidence" value="ECO:0007669"/>
    <property type="project" value="InterPro"/>
</dbReference>
<feature type="domain" description="2Fe-2S ferredoxin-type" evidence="2">
    <location>
        <begin position="549"/>
        <end position="642"/>
    </location>
</feature>
<dbReference type="GO" id="GO:0030151">
    <property type="term" value="F:molybdenum ion binding"/>
    <property type="evidence" value="ECO:0007669"/>
    <property type="project" value="InterPro"/>
</dbReference>
<dbReference type="CDD" id="cd00207">
    <property type="entry name" value="fer2"/>
    <property type="match status" value="1"/>
</dbReference>
<protein>
    <submittedName>
        <fullName evidence="5">2Fe-2S iron-sulfur cluster binding domain-containing protein</fullName>
    </submittedName>
</protein>
<gene>
    <name evidence="5" type="ORF">GSY69_08190</name>
</gene>
<dbReference type="InterPro" id="IPR011037">
    <property type="entry name" value="Pyrv_Knase-like_insert_dom_sf"/>
</dbReference>
<dbReference type="Gene3D" id="2.40.33.20">
    <property type="entry name" value="PK beta-barrel domain-like"/>
    <property type="match status" value="1"/>
</dbReference>
<dbReference type="InterPro" id="IPR001041">
    <property type="entry name" value="2Fe-2S_ferredoxin-type"/>
</dbReference>
<dbReference type="PANTHER" id="PTHR47354:SF5">
    <property type="entry name" value="PROTEIN RFBI"/>
    <property type="match status" value="1"/>
</dbReference>
<dbReference type="InterPro" id="IPR012675">
    <property type="entry name" value="Beta-grasp_dom_sf"/>
</dbReference>
<reference evidence="5 6" key="1">
    <citation type="submission" date="2020-01" db="EMBL/GenBank/DDBJ databases">
        <authorList>
            <person name="Deng T."/>
        </authorList>
    </citation>
    <scope>NUCLEOTIDE SEQUENCE [LARGE SCALE GENOMIC DNA]</scope>
    <source>
        <strain evidence="5 6">5221</strain>
    </source>
</reference>
<evidence type="ECO:0000313" key="6">
    <source>
        <dbReference type="Proteomes" id="UP000469215"/>
    </source>
</evidence>
<evidence type="ECO:0000259" key="4">
    <source>
        <dbReference type="PROSITE" id="PS51384"/>
    </source>
</evidence>
<feature type="domain" description="FAD-binding FR-type" evidence="4">
    <location>
        <begin position="296"/>
        <end position="407"/>
    </location>
</feature>
<comment type="cofactor">
    <cofactor evidence="1">
        <name>FAD</name>
        <dbReference type="ChEBI" id="CHEBI:57692"/>
    </cofactor>
</comment>
<evidence type="ECO:0000259" key="3">
    <source>
        <dbReference type="PROSITE" id="PS51340"/>
    </source>
</evidence>
<dbReference type="GO" id="GO:0051536">
    <property type="term" value="F:iron-sulfur cluster binding"/>
    <property type="evidence" value="ECO:0007669"/>
    <property type="project" value="InterPro"/>
</dbReference>
<dbReference type="Pfam" id="PF03473">
    <property type="entry name" value="MOSC"/>
    <property type="match status" value="1"/>
</dbReference>
<evidence type="ECO:0000256" key="1">
    <source>
        <dbReference type="ARBA" id="ARBA00001974"/>
    </source>
</evidence>
<dbReference type="PROSITE" id="PS51085">
    <property type="entry name" value="2FE2S_FER_2"/>
    <property type="match status" value="1"/>
</dbReference>
<name>A0A6N9H774_9MICO</name>
<dbReference type="Gene3D" id="2.40.30.10">
    <property type="entry name" value="Translation factors"/>
    <property type="match status" value="1"/>
</dbReference>
<dbReference type="PROSITE" id="PS51340">
    <property type="entry name" value="MOSC"/>
    <property type="match status" value="1"/>
</dbReference>
<keyword evidence="6" id="KW-1185">Reference proteome</keyword>
<dbReference type="Proteomes" id="UP000469215">
    <property type="component" value="Unassembled WGS sequence"/>
</dbReference>
<evidence type="ECO:0000313" key="5">
    <source>
        <dbReference type="EMBL" id="MYM19947.1"/>
    </source>
</evidence>
<dbReference type="Pfam" id="PF00111">
    <property type="entry name" value="Fer2"/>
    <property type="match status" value="1"/>
</dbReference>
<accession>A0A6N9H774</accession>
<dbReference type="SUPFAM" id="SSF52343">
    <property type="entry name" value="Ferredoxin reductase-like, C-terminal NADP-linked domain"/>
    <property type="match status" value="1"/>
</dbReference>
<dbReference type="EMBL" id="WWEQ01000030">
    <property type="protein sequence ID" value="MYM19947.1"/>
    <property type="molecule type" value="Genomic_DNA"/>
</dbReference>
<dbReference type="SUPFAM" id="SSF54292">
    <property type="entry name" value="2Fe-2S ferredoxin-like"/>
    <property type="match status" value="1"/>
</dbReference>
<feature type="domain" description="MOSC" evidence="3">
    <location>
        <begin position="118"/>
        <end position="275"/>
    </location>
</feature>
<dbReference type="CDD" id="cd00322">
    <property type="entry name" value="FNR_like"/>
    <property type="match status" value="1"/>
</dbReference>
<dbReference type="InterPro" id="IPR017938">
    <property type="entry name" value="Riboflavin_synthase-like_b-brl"/>
</dbReference>
<comment type="caution">
    <text evidence="5">The sequence shown here is derived from an EMBL/GenBank/DDBJ whole genome shotgun (WGS) entry which is preliminary data.</text>
</comment>
<evidence type="ECO:0000259" key="2">
    <source>
        <dbReference type="PROSITE" id="PS51085"/>
    </source>
</evidence>
<dbReference type="Gene3D" id="3.40.50.80">
    <property type="entry name" value="Nucleotide-binding domain of ferredoxin-NADP reductase (FNR) module"/>
    <property type="match status" value="1"/>
</dbReference>
<sequence length="642" mass="66889">MPRALALYRFPIKGLPAQPLNACTARVGTGFDGDRAAALSNGVAAAAQGRWDDCGHFTVLKNDTSLQQWQIACAVREAAAPQAGPDTHGSAGGCRAGEPSVVASDISLTAPDGARALIRTDEPDSVTAGTRFLAGRLESQGAHPRELIVADQGMFDSQASGISLINPASVAVLGRAAGDESLDPLRFRGNVLLEGLGPFEEFDLVGRILRIGGVRMWIRSTIERCPATRVNPVSAAVDVNVPRLLAAHLGHLHCGIYGVVLETGEIRAGDEIVIEDRPLSPIPPPGFPAALRKPLTGPRSMEVTATEVLDGSAVRLRLRDPLGFTAEQYAPGMHVRVHLVHDGLPLWRTYTLTRVTAGPSDTGRPKTSPDELELLVGLDGTVSHLLADLTAGDRLLVSGPFGRITARTLPGRTGVLTAGIGITPALALARGMAANEVAGPLAFFHVERGTEPGRVCAALVDAAAEAGAPLQRWSTAGRGRPDPAALEAVLAAWSADLPLDDIVICGPASFTAACREAAERFGLDPARIHSEVFASPLALDGQPPDLSDARIAVEDPGARGDGGAAAPREVPWTRDEGFILDALETAGVPAPYSCRGGSCGECALRLLAGSVVYPLEPAAQIAPGEVLTCSAYPEGDIGIELR</sequence>
<dbReference type="InterPro" id="IPR050415">
    <property type="entry name" value="MRET"/>
</dbReference>